<dbReference type="Pfam" id="PF08021">
    <property type="entry name" value="FAD_binding_9"/>
    <property type="match status" value="1"/>
</dbReference>
<dbReference type="EMBL" id="CP059404">
    <property type="protein sequence ID" value="QNE88849.1"/>
    <property type="molecule type" value="Genomic_DNA"/>
</dbReference>
<dbReference type="InterPro" id="IPR007037">
    <property type="entry name" value="SIP_rossman_dom"/>
</dbReference>
<dbReference type="Proteomes" id="UP000515743">
    <property type="component" value="Chromosome"/>
</dbReference>
<dbReference type="PROSITE" id="PS51384">
    <property type="entry name" value="FAD_FR"/>
    <property type="match status" value="1"/>
</dbReference>
<feature type="domain" description="FAD-binding FR-type" evidence="1">
    <location>
        <begin position="2"/>
        <end position="130"/>
    </location>
</feature>
<dbReference type="InterPro" id="IPR017927">
    <property type="entry name" value="FAD-bd_FR_type"/>
</dbReference>
<organism evidence="2 3">
    <name type="scientific">Corynebacterium incognita</name>
    <dbReference type="NCBI Taxonomy" id="2754725"/>
    <lineage>
        <taxon>Bacteria</taxon>
        <taxon>Bacillati</taxon>
        <taxon>Actinomycetota</taxon>
        <taxon>Actinomycetes</taxon>
        <taxon>Mycobacteriales</taxon>
        <taxon>Corynebacteriaceae</taxon>
        <taxon>Corynebacterium</taxon>
    </lineage>
</organism>
<dbReference type="AlphaFoldDB" id="A0A7G7CMN3"/>
<reference evidence="2 3" key="1">
    <citation type="submission" date="2020-07" db="EMBL/GenBank/DDBJ databases">
        <title>Complete genome and description of Corynebacterium incognita strain Marseille-Q3630 sp. nov.</title>
        <authorList>
            <person name="Boxberger M."/>
        </authorList>
    </citation>
    <scope>NUCLEOTIDE SEQUENCE [LARGE SCALE GENOMIC DNA]</scope>
    <source>
        <strain evidence="2 3">Marseille-Q3630</strain>
    </source>
</reference>
<name>A0A7G7CMN3_9CORY</name>
<dbReference type="CDD" id="cd06193">
    <property type="entry name" value="siderophore_interacting"/>
    <property type="match status" value="1"/>
</dbReference>
<dbReference type="PANTHER" id="PTHR30157">
    <property type="entry name" value="FERRIC REDUCTASE, NADPH-DEPENDENT"/>
    <property type="match status" value="1"/>
</dbReference>
<dbReference type="InterPro" id="IPR039261">
    <property type="entry name" value="FNR_nucleotide-bd"/>
</dbReference>
<dbReference type="SUPFAM" id="SSF63380">
    <property type="entry name" value="Riboflavin synthase domain-like"/>
    <property type="match status" value="1"/>
</dbReference>
<dbReference type="Gene3D" id="2.40.30.10">
    <property type="entry name" value="Translation factors"/>
    <property type="match status" value="1"/>
</dbReference>
<keyword evidence="3" id="KW-1185">Reference proteome</keyword>
<evidence type="ECO:0000313" key="3">
    <source>
        <dbReference type="Proteomes" id="UP000515743"/>
    </source>
</evidence>
<evidence type="ECO:0000259" key="1">
    <source>
        <dbReference type="PROSITE" id="PS51384"/>
    </source>
</evidence>
<dbReference type="InterPro" id="IPR013113">
    <property type="entry name" value="SIP_FAD-bd"/>
</dbReference>
<dbReference type="InterPro" id="IPR039374">
    <property type="entry name" value="SIP_fam"/>
</dbReference>
<gene>
    <name evidence="2" type="ORF">H0194_07080</name>
</gene>
<dbReference type="GO" id="GO:0016491">
    <property type="term" value="F:oxidoreductase activity"/>
    <property type="evidence" value="ECO:0007669"/>
    <property type="project" value="InterPro"/>
</dbReference>
<dbReference type="Pfam" id="PF04954">
    <property type="entry name" value="SIP"/>
    <property type="match status" value="1"/>
</dbReference>
<proteinExistence type="predicted"/>
<dbReference type="PANTHER" id="PTHR30157:SF0">
    <property type="entry name" value="NADPH-DEPENDENT FERRIC-CHELATE REDUCTASE"/>
    <property type="match status" value="1"/>
</dbReference>
<dbReference type="RefSeq" id="WP_185175238.1">
    <property type="nucleotide sequence ID" value="NZ_CP059404.1"/>
</dbReference>
<dbReference type="InterPro" id="IPR017938">
    <property type="entry name" value="Riboflavin_synthase-like_b-brl"/>
</dbReference>
<sequence length="277" mass="30265">MHSLFRVTVQTTESLAPHLQRLTLHAPEFADFQLTGPDEFFGLVMPQLGENFAPFDTAGTNIRAAVTAIPEPQRPGLRWYTIRGHQPERATVTMDAVTHGDNGPGSAWIRRAQPGQEAGFFRCQALWVPPQTHDGTQHGRPGARQLLVADASALPALRHILECHAAGRPTDLGQADPADLARTDVIAVVSSEDEVEPGLIQEWEAQVGGLRVVTAPAEVGRAMDELYAEGPELLGSVWASGEGGMTKAVRYHAMQRYDLDSDAIFWCPYWFVGKARP</sequence>
<protein>
    <submittedName>
        <fullName evidence="2">Siderophore-interacting protein</fullName>
    </submittedName>
</protein>
<accession>A0A7G7CMN3</accession>
<evidence type="ECO:0000313" key="2">
    <source>
        <dbReference type="EMBL" id="QNE88849.1"/>
    </source>
</evidence>
<dbReference type="Gene3D" id="3.40.50.80">
    <property type="entry name" value="Nucleotide-binding domain of ferredoxin-NADP reductase (FNR) module"/>
    <property type="match status" value="1"/>
</dbReference>
<dbReference type="KEGG" id="cik:H0194_07080"/>